<name>A0A1Y3BU05_EURMA</name>
<feature type="compositionally biased region" description="Polar residues" evidence="1">
    <location>
        <begin position="31"/>
        <end position="52"/>
    </location>
</feature>
<evidence type="ECO:0000256" key="1">
    <source>
        <dbReference type="SAM" id="MobiDB-lite"/>
    </source>
</evidence>
<feature type="compositionally biased region" description="Polar residues" evidence="1">
    <location>
        <begin position="139"/>
        <end position="148"/>
    </location>
</feature>
<reference evidence="2 3" key="1">
    <citation type="submission" date="2017-03" db="EMBL/GenBank/DDBJ databases">
        <title>Genome Survey of Euroglyphus maynei.</title>
        <authorList>
            <person name="Arlian L.G."/>
            <person name="Morgan M.S."/>
            <person name="Rider S.D."/>
        </authorList>
    </citation>
    <scope>NUCLEOTIDE SEQUENCE [LARGE SCALE GENOMIC DNA]</scope>
    <source>
        <strain evidence="2">Arlian Lab</strain>
        <tissue evidence="2">Whole body</tissue>
    </source>
</reference>
<organism evidence="2 3">
    <name type="scientific">Euroglyphus maynei</name>
    <name type="common">Mayne's house dust mite</name>
    <dbReference type="NCBI Taxonomy" id="6958"/>
    <lineage>
        <taxon>Eukaryota</taxon>
        <taxon>Metazoa</taxon>
        <taxon>Ecdysozoa</taxon>
        <taxon>Arthropoda</taxon>
        <taxon>Chelicerata</taxon>
        <taxon>Arachnida</taxon>
        <taxon>Acari</taxon>
        <taxon>Acariformes</taxon>
        <taxon>Sarcoptiformes</taxon>
        <taxon>Astigmata</taxon>
        <taxon>Psoroptidia</taxon>
        <taxon>Analgoidea</taxon>
        <taxon>Pyroglyphidae</taxon>
        <taxon>Pyroglyphinae</taxon>
        <taxon>Euroglyphus</taxon>
    </lineage>
</organism>
<proteinExistence type="predicted"/>
<dbReference type="Proteomes" id="UP000194236">
    <property type="component" value="Unassembled WGS sequence"/>
</dbReference>
<sequence length="174" mass="19820">PLGLRRNRYPDVSLDPEWQSRSSVYAYHRPQQPTQRFTPSRLPNINIDSNCPTYGYGNDDDNDDRETNTNRNGMMAGIDYEYKPIIPSYLRNGGGHRSGSSSRFNYDQQLNDDDDDGPSTTSPWQNNNNRLLSSQRSNEQSLSMEPQFSSTSSSELSSSVQPSRSHVRFDDVDE</sequence>
<accession>A0A1Y3BU05</accession>
<comment type="caution">
    <text evidence="2">The sequence shown here is derived from an EMBL/GenBank/DDBJ whole genome shotgun (WGS) entry which is preliminary data.</text>
</comment>
<feature type="compositionally biased region" description="Low complexity" evidence="1">
    <location>
        <begin position="149"/>
        <end position="164"/>
    </location>
</feature>
<feature type="non-terminal residue" evidence="2">
    <location>
        <position position="1"/>
    </location>
</feature>
<feature type="region of interest" description="Disordered" evidence="1">
    <location>
        <begin position="91"/>
        <end position="174"/>
    </location>
</feature>
<protein>
    <submittedName>
        <fullName evidence="2">Uncharacterized protein</fullName>
    </submittedName>
</protein>
<feature type="compositionally biased region" description="Low complexity" evidence="1">
    <location>
        <begin position="125"/>
        <end position="138"/>
    </location>
</feature>
<dbReference type="EMBL" id="MUJZ01004409">
    <property type="protein sequence ID" value="OTF83263.1"/>
    <property type="molecule type" value="Genomic_DNA"/>
</dbReference>
<feature type="region of interest" description="Disordered" evidence="1">
    <location>
        <begin position="1"/>
        <end position="78"/>
    </location>
</feature>
<evidence type="ECO:0000313" key="2">
    <source>
        <dbReference type="EMBL" id="OTF83263.1"/>
    </source>
</evidence>
<keyword evidence="3" id="KW-1185">Reference proteome</keyword>
<dbReference type="AlphaFoldDB" id="A0A1Y3BU05"/>
<evidence type="ECO:0000313" key="3">
    <source>
        <dbReference type="Proteomes" id="UP000194236"/>
    </source>
</evidence>
<gene>
    <name evidence="2" type="ORF">BLA29_010491</name>
</gene>